<dbReference type="GeneID" id="120282772"/>
<evidence type="ECO:0000256" key="1">
    <source>
        <dbReference type="SAM" id="MobiDB-lite"/>
    </source>
</evidence>
<dbReference type="RefSeq" id="XP_039145554.1">
    <property type="nucleotide sequence ID" value="XM_039289620.1"/>
</dbReference>
<sequence>MAPRREQNLQDVYVRDQMNQMEQRLVQLIDQRLEGIMDVMTQRMAAMMNNQIPNGTQTNVGSGEEVTQYRRGPTEYDQRQWEMGMRTEIPEFYGRLQPEEFLDWLMIVEEIFEFKGVPEDKRVPLVATRLRNIATALWQQLKLTQNLLRKPKICTWEKMKKYLRAQFLPYNFQRLMYQRLQNLKQGTKSVDDYTMEFYQLVARNEIQEMEDQLVARYIGGLRMQIQDTVNMFDTVSVSAAHQRSLQVEKQGKHNPSISGMHSSGASNSNSPNGVSRAESSFGCGESGHRLSECKKSTGKKVLLIEEAEFEEEDEEVAVEEQPDNKQVIGGDVGTALVVRRSCLTPRVTEEDWLRTNIFQSTCTISSKVYRFVIDARSCENIVSATVIQKLGIVTEEHPRPYKLAWLKKGGEVTVSQRALISFSIGSKYKDTIWMESRLCCYLAETTHTSPTRDNTNLLTLAKFEEEILQLNVVFALIRKGVAVEEAIPQIAKPIVDEFKDMFPDELLDELPPLRDIQHQIDLEPGVALPNRPHYRMSPIEHEELW</sequence>
<evidence type="ECO:0000313" key="4">
    <source>
        <dbReference type="RefSeq" id="XP_039145554.1"/>
    </source>
</evidence>
<dbReference type="PANTHER" id="PTHR35046">
    <property type="entry name" value="ZINC KNUCKLE (CCHC-TYPE) FAMILY PROTEIN"/>
    <property type="match status" value="1"/>
</dbReference>
<proteinExistence type="predicted"/>
<dbReference type="Proteomes" id="UP001515500">
    <property type="component" value="Chromosome 18"/>
</dbReference>
<reference evidence="4" key="1">
    <citation type="submission" date="2025-08" db="UniProtKB">
        <authorList>
            <consortium name="RefSeq"/>
        </authorList>
    </citation>
    <scope>IDENTIFICATION</scope>
</reference>
<feature type="region of interest" description="Disordered" evidence="1">
    <location>
        <begin position="243"/>
        <end position="287"/>
    </location>
</feature>
<feature type="compositionally biased region" description="Low complexity" evidence="1">
    <location>
        <begin position="256"/>
        <end position="275"/>
    </location>
</feature>
<accession>A0AB40D1L6</accession>
<feature type="domain" description="Retrotransposon gag" evidence="2">
    <location>
        <begin position="125"/>
        <end position="222"/>
    </location>
</feature>
<name>A0AB40D1L6_DIOCR</name>
<dbReference type="PANTHER" id="PTHR35046:SF18">
    <property type="entry name" value="RNA-DIRECTED DNA POLYMERASE"/>
    <property type="match status" value="1"/>
</dbReference>
<keyword evidence="3" id="KW-1185">Reference proteome</keyword>
<organism evidence="3 4">
    <name type="scientific">Dioscorea cayennensis subsp. rotundata</name>
    <name type="common">White Guinea yam</name>
    <name type="synonym">Dioscorea rotundata</name>
    <dbReference type="NCBI Taxonomy" id="55577"/>
    <lineage>
        <taxon>Eukaryota</taxon>
        <taxon>Viridiplantae</taxon>
        <taxon>Streptophyta</taxon>
        <taxon>Embryophyta</taxon>
        <taxon>Tracheophyta</taxon>
        <taxon>Spermatophyta</taxon>
        <taxon>Magnoliopsida</taxon>
        <taxon>Liliopsida</taxon>
        <taxon>Dioscoreales</taxon>
        <taxon>Dioscoreaceae</taxon>
        <taxon>Dioscorea</taxon>
    </lineage>
</organism>
<dbReference type="AlphaFoldDB" id="A0AB40D1L6"/>
<protein>
    <submittedName>
        <fullName evidence="4">Uncharacterized protein LOC120282772</fullName>
    </submittedName>
</protein>
<dbReference type="Pfam" id="PF03732">
    <property type="entry name" value="Retrotrans_gag"/>
    <property type="match status" value="1"/>
</dbReference>
<dbReference type="InterPro" id="IPR005162">
    <property type="entry name" value="Retrotrans_gag_dom"/>
</dbReference>
<gene>
    <name evidence="4" type="primary">LOC120282772</name>
</gene>
<evidence type="ECO:0000313" key="3">
    <source>
        <dbReference type="Proteomes" id="UP001515500"/>
    </source>
</evidence>
<evidence type="ECO:0000259" key="2">
    <source>
        <dbReference type="Pfam" id="PF03732"/>
    </source>
</evidence>